<dbReference type="InterPro" id="IPR015590">
    <property type="entry name" value="Aldehyde_DH_dom"/>
</dbReference>
<reference evidence="3" key="1">
    <citation type="journal article" date="2015" name="Nature">
        <title>Complex archaea that bridge the gap between prokaryotes and eukaryotes.</title>
        <authorList>
            <person name="Spang A."/>
            <person name="Saw J.H."/>
            <person name="Jorgensen S.L."/>
            <person name="Zaremba-Niedzwiedzka K."/>
            <person name="Martijn J."/>
            <person name="Lind A.E."/>
            <person name="van Eijk R."/>
            <person name="Schleper C."/>
            <person name="Guy L."/>
            <person name="Ettema T.J."/>
        </authorList>
    </citation>
    <scope>NUCLEOTIDE SEQUENCE</scope>
</reference>
<dbReference type="InterPro" id="IPR044151">
    <property type="entry name" value="ALDH_KGSADH"/>
</dbReference>
<name>A0A0F8Z9R1_9ZZZZ</name>
<dbReference type="InterPro" id="IPR016161">
    <property type="entry name" value="Ald_DH/histidinol_DH"/>
</dbReference>
<organism evidence="3">
    <name type="scientific">marine sediment metagenome</name>
    <dbReference type="NCBI Taxonomy" id="412755"/>
    <lineage>
        <taxon>unclassified sequences</taxon>
        <taxon>metagenomes</taxon>
        <taxon>ecological metagenomes</taxon>
    </lineage>
</organism>
<feature type="non-terminal residue" evidence="3">
    <location>
        <position position="1"/>
    </location>
</feature>
<feature type="domain" description="Aldehyde dehydrogenase" evidence="2">
    <location>
        <begin position="1"/>
        <end position="422"/>
    </location>
</feature>
<dbReference type="PANTHER" id="PTHR43353">
    <property type="entry name" value="SUCCINATE-SEMIALDEHYDE DEHYDROGENASE, MITOCHONDRIAL"/>
    <property type="match status" value="1"/>
</dbReference>
<gene>
    <name evidence="3" type="ORF">LCGC14_2722060</name>
</gene>
<sequence>TGENVNVFKEVDQQQIEEAVSGANSAFEILKTKDMESRAQLLDSIAEELEALGPQLIEICDKETGLGEARITGERGRTCGQLRAFATLIRKGDWQQARIDTAIPDREPLPKADIRRILRPLGTIAVFSASNFPLAFSTLGGDTASAIAAGNSVVVKAHPSHPGTSELCTQALEKAIAKNNFPPEMFAMLQGASPEVSQVLVQHPQIHAVGFTGSTAVGRILYNLGASRPNPIPVFAEMGSTNPLVVLPNAIAQRGNDIAQGLAGSITLGTGQFCTKPGLILLLKDEHSPNFVKDLTKAIDSINIGHFLNKRIKTSFKDSIEKTKAVEGITMKDGKDESGKIFEIDAGQFLQSPRLEEEIFGPAAIIISCEDIDQLIEVIAGFGGHLTGTIHSDEDIELAKVISAMERKVGRIILNGFPTGVEVCPSMHHG</sequence>
<dbReference type="AlphaFoldDB" id="A0A0F8Z9R1"/>
<accession>A0A0F8Z9R1</accession>
<dbReference type="Gene3D" id="3.40.309.10">
    <property type="entry name" value="Aldehyde Dehydrogenase, Chain A, domain 2"/>
    <property type="match status" value="1"/>
</dbReference>
<dbReference type="Gene3D" id="3.40.605.10">
    <property type="entry name" value="Aldehyde Dehydrogenase, Chain A, domain 1"/>
    <property type="match status" value="1"/>
</dbReference>
<dbReference type="CDD" id="cd07129">
    <property type="entry name" value="ALDH_KGSADH"/>
    <property type="match status" value="1"/>
</dbReference>
<dbReference type="InterPro" id="IPR016162">
    <property type="entry name" value="Ald_DH_N"/>
</dbReference>
<dbReference type="PANTHER" id="PTHR43353:SF3">
    <property type="entry name" value="ALDEHYDE DEHYDROGENASE-RELATED"/>
    <property type="match status" value="1"/>
</dbReference>
<keyword evidence="1" id="KW-0560">Oxidoreductase</keyword>
<dbReference type="InterPro" id="IPR016163">
    <property type="entry name" value="Ald_DH_C"/>
</dbReference>
<dbReference type="Pfam" id="PF00171">
    <property type="entry name" value="Aldedh"/>
    <property type="match status" value="1"/>
</dbReference>
<dbReference type="GO" id="GO:0016620">
    <property type="term" value="F:oxidoreductase activity, acting on the aldehyde or oxo group of donors, NAD or NADP as acceptor"/>
    <property type="evidence" value="ECO:0007669"/>
    <property type="project" value="InterPro"/>
</dbReference>
<evidence type="ECO:0000313" key="3">
    <source>
        <dbReference type="EMBL" id="KKK90532.1"/>
    </source>
</evidence>
<proteinExistence type="predicted"/>
<evidence type="ECO:0000256" key="1">
    <source>
        <dbReference type="ARBA" id="ARBA00023002"/>
    </source>
</evidence>
<feature type="non-terminal residue" evidence="3">
    <location>
        <position position="430"/>
    </location>
</feature>
<dbReference type="SUPFAM" id="SSF53720">
    <property type="entry name" value="ALDH-like"/>
    <property type="match status" value="1"/>
</dbReference>
<evidence type="ECO:0000259" key="2">
    <source>
        <dbReference type="Pfam" id="PF00171"/>
    </source>
</evidence>
<dbReference type="EMBL" id="LAZR01049057">
    <property type="protein sequence ID" value="KKK90532.1"/>
    <property type="molecule type" value="Genomic_DNA"/>
</dbReference>
<protein>
    <recommendedName>
        <fullName evidence="2">Aldehyde dehydrogenase domain-containing protein</fullName>
    </recommendedName>
</protein>
<comment type="caution">
    <text evidence="3">The sequence shown here is derived from an EMBL/GenBank/DDBJ whole genome shotgun (WGS) entry which is preliminary data.</text>
</comment>
<dbReference type="InterPro" id="IPR050740">
    <property type="entry name" value="Aldehyde_DH_Superfamily"/>
</dbReference>